<evidence type="ECO:0000313" key="4">
    <source>
        <dbReference type="Proteomes" id="UP001596990"/>
    </source>
</evidence>
<dbReference type="Pfam" id="PF00583">
    <property type="entry name" value="Acetyltransf_1"/>
    <property type="match status" value="1"/>
</dbReference>
<dbReference type="InterPro" id="IPR000182">
    <property type="entry name" value="GNAT_dom"/>
</dbReference>
<dbReference type="InterPro" id="IPR050769">
    <property type="entry name" value="NAT_camello-type"/>
</dbReference>
<feature type="domain" description="N-acetyltransferase" evidence="2">
    <location>
        <begin position="7"/>
        <end position="153"/>
    </location>
</feature>
<proteinExistence type="predicted"/>
<dbReference type="InterPro" id="IPR016181">
    <property type="entry name" value="Acyl_CoA_acyltransferase"/>
</dbReference>
<gene>
    <name evidence="3" type="ORF">ACFQ2J_16875</name>
</gene>
<keyword evidence="4" id="KW-1185">Reference proteome</keyword>
<evidence type="ECO:0000256" key="1">
    <source>
        <dbReference type="ARBA" id="ARBA00022679"/>
    </source>
</evidence>
<dbReference type="CDD" id="cd04301">
    <property type="entry name" value="NAT_SF"/>
    <property type="match status" value="1"/>
</dbReference>
<reference evidence="4" key="1">
    <citation type="journal article" date="2019" name="Int. J. Syst. Evol. Microbiol.">
        <title>The Global Catalogue of Microorganisms (GCM) 10K type strain sequencing project: providing services to taxonomists for standard genome sequencing and annotation.</title>
        <authorList>
            <consortium name="The Broad Institute Genomics Platform"/>
            <consortium name="The Broad Institute Genome Sequencing Center for Infectious Disease"/>
            <person name="Wu L."/>
            <person name="Ma J."/>
        </authorList>
    </citation>
    <scope>NUCLEOTIDE SEQUENCE [LARGE SCALE GENOMIC DNA]</scope>
    <source>
        <strain evidence="4">CCUG 56607</strain>
    </source>
</reference>
<organism evidence="3 4">
    <name type="scientific">Thalassobacillus hwangdonensis</name>
    <dbReference type="NCBI Taxonomy" id="546108"/>
    <lineage>
        <taxon>Bacteria</taxon>
        <taxon>Bacillati</taxon>
        <taxon>Bacillota</taxon>
        <taxon>Bacilli</taxon>
        <taxon>Bacillales</taxon>
        <taxon>Bacillaceae</taxon>
        <taxon>Thalassobacillus</taxon>
    </lineage>
</organism>
<keyword evidence="1 3" id="KW-0808">Transferase</keyword>
<dbReference type="PROSITE" id="PS51186">
    <property type="entry name" value="GNAT"/>
    <property type="match status" value="1"/>
</dbReference>
<name>A0ABW3L481_9BACI</name>
<keyword evidence="3" id="KW-0012">Acyltransferase</keyword>
<sequence>MNKLGILIISPVCEAFVDDARDLILEGFKERFGFIDYSLNPDLTDIMTTYKQPGTTFLTGIIDGTLIATGAIAYEEAGVGRIVRMSVEKNYRRRGIAKRMLDRLEAKALEMGYQQLVLETHEGWQSAVGFYSANGYKIERYEGERAHFRKQLG</sequence>
<dbReference type="EC" id="2.3.-.-" evidence="3"/>
<accession>A0ABW3L481</accession>
<dbReference type="PANTHER" id="PTHR13947:SF37">
    <property type="entry name" value="LD18367P"/>
    <property type="match status" value="1"/>
</dbReference>
<comment type="caution">
    <text evidence="3">The sequence shown here is derived from an EMBL/GenBank/DDBJ whole genome shotgun (WGS) entry which is preliminary data.</text>
</comment>
<dbReference type="Gene3D" id="3.40.630.30">
    <property type="match status" value="1"/>
</dbReference>
<dbReference type="PANTHER" id="PTHR13947">
    <property type="entry name" value="GNAT FAMILY N-ACETYLTRANSFERASE"/>
    <property type="match status" value="1"/>
</dbReference>
<protein>
    <submittedName>
        <fullName evidence="3">GNAT family N-acetyltransferase</fullName>
        <ecNumber evidence="3">2.3.-.-</ecNumber>
    </submittedName>
</protein>
<evidence type="ECO:0000313" key="3">
    <source>
        <dbReference type="EMBL" id="MFD1020864.1"/>
    </source>
</evidence>
<dbReference type="GO" id="GO:0016746">
    <property type="term" value="F:acyltransferase activity"/>
    <property type="evidence" value="ECO:0007669"/>
    <property type="project" value="UniProtKB-KW"/>
</dbReference>
<evidence type="ECO:0000259" key="2">
    <source>
        <dbReference type="PROSITE" id="PS51186"/>
    </source>
</evidence>
<dbReference type="Proteomes" id="UP001596990">
    <property type="component" value="Unassembled WGS sequence"/>
</dbReference>
<dbReference type="EMBL" id="JBHTKL010000006">
    <property type="protein sequence ID" value="MFD1020864.1"/>
    <property type="molecule type" value="Genomic_DNA"/>
</dbReference>
<dbReference type="RefSeq" id="WP_386063288.1">
    <property type="nucleotide sequence ID" value="NZ_JBHTKL010000006.1"/>
</dbReference>
<dbReference type="SUPFAM" id="SSF55729">
    <property type="entry name" value="Acyl-CoA N-acyltransferases (Nat)"/>
    <property type="match status" value="1"/>
</dbReference>